<dbReference type="EMBL" id="PDUD01000055">
    <property type="protein sequence ID" value="PHN01407.1"/>
    <property type="molecule type" value="Genomic_DNA"/>
</dbReference>
<reference evidence="9 10" key="1">
    <citation type="submission" date="2017-10" db="EMBL/GenBank/DDBJ databases">
        <title>The draft genome sequence of Lewinella nigricans NBRC 102662.</title>
        <authorList>
            <person name="Wang K."/>
        </authorList>
    </citation>
    <scope>NUCLEOTIDE SEQUENCE [LARGE SCALE GENOMIC DNA]</scope>
    <source>
        <strain evidence="9 10">NBRC 102662</strain>
    </source>
</reference>
<keyword evidence="2" id="KW-1003">Cell membrane</keyword>
<gene>
    <name evidence="9" type="ORF">CRP01_37105</name>
</gene>
<keyword evidence="9" id="KW-0378">Hydrolase</keyword>
<organism evidence="9 10">
    <name type="scientific">Flavilitoribacter nigricans (strain ATCC 23147 / DSM 23189 / NBRC 102662 / NCIMB 1420 / SS-2)</name>
    <name type="common">Lewinella nigricans</name>
    <dbReference type="NCBI Taxonomy" id="1122177"/>
    <lineage>
        <taxon>Bacteria</taxon>
        <taxon>Pseudomonadati</taxon>
        <taxon>Bacteroidota</taxon>
        <taxon>Saprospiria</taxon>
        <taxon>Saprospirales</taxon>
        <taxon>Lewinellaceae</taxon>
        <taxon>Flavilitoribacter</taxon>
    </lineage>
</organism>
<evidence type="ECO:0000313" key="10">
    <source>
        <dbReference type="Proteomes" id="UP000223913"/>
    </source>
</evidence>
<dbReference type="InterPro" id="IPR022764">
    <property type="entry name" value="Peptidase_S54_rhomboid_dom"/>
</dbReference>
<dbReference type="OrthoDB" id="9807874at2"/>
<keyword evidence="5 7" id="KW-1133">Transmembrane helix</keyword>
<protein>
    <submittedName>
        <fullName evidence="9">Rhomboid family intramembrane serine protease</fullName>
    </submittedName>
</protein>
<feature type="domain" description="Peptidase S54 rhomboid" evidence="8">
    <location>
        <begin position="39"/>
        <end position="186"/>
    </location>
</feature>
<feature type="transmembrane region" description="Helical" evidence="7">
    <location>
        <begin position="172"/>
        <end position="191"/>
    </location>
</feature>
<name>A0A2D0MYW0_FLAN2</name>
<evidence type="ECO:0000256" key="2">
    <source>
        <dbReference type="ARBA" id="ARBA00022475"/>
    </source>
</evidence>
<evidence type="ECO:0000259" key="8">
    <source>
        <dbReference type="Pfam" id="PF01694"/>
    </source>
</evidence>
<proteinExistence type="predicted"/>
<evidence type="ECO:0000256" key="1">
    <source>
        <dbReference type="ARBA" id="ARBA00004141"/>
    </source>
</evidence>
<keyword evidence="6 7" id="KW-0472">Membrane</keyword>
<keyword evidence="4 7" id="KW-0812">Transmembrane</keyword>
<evidence type="ECO:0000256" key="7">
    <source>
        <dbReference type="SAM" id="Phobius"/>
    </source>
</evidence>
<dbReference type="Gene3D" id="1.20.1540.10">
    <property type="entry name" value="Rhomboid-like"/>
    <property type="match status" value="1"/>
</dbReference>
<keyword evidence="9" id="KW-0645">Protease</keyword>
<comment type="caution">
    <text evidence="9">The sequence shown here is derived from an EMBL/GenBank/DDBJ whole genome shotgun (WGS) entry which is preliminary data.</text>
</comment>
<dbReference type="RefSeq" id="WP_099155155.1">
    <property type="nucleotide sequence ID" value="NZ_PDUD01000055.1"/>
</dbReference>
<dbReference type="InterPro" id="IPR035952">
    <property type="entry name" value="Rhomboid-like_sf"/>
</dbReference>
<evidence type="ECO:0000256" key="3">
    <source>
        <dbReference type="ARBA" id="ARBA00022519"/>
    </source>
</evidence>
<dbReference type="GO" id="GO:0004252">
    <property type="term" value="F:serine-type endopeptidase activity"/>
    <property type="evidence" value="ECO:0007669"/>
    <property type="project" value="InterPro"/>
</dbReference>
<keyword evidence="3" id="KW-0997">Cell inner membrane</keyword>
<evidence type="ECO:0000256" key="5">
    <source>
        <dbReference type="ARBA" id="ARBA00022989"/>
    </source>
</evidence>
<feature type="transmembrane region" description="Helical" evidence="7">
    <location>
        <begin position="140"/>
        <end position="160"/>
    </location>
</feature>
<dbReference type="SUPFAM" id="SSF144091">
    <property type="entry name" value="Rhomboid-like"/>
    <property type="match status" value="1"/>
</dbReference>
<feature type="transmembrane region" description="Helical" evidence="7">
    <location>
        <begin position="112"/>
        <end position="133"/>
    </location>
</feature>
<dbReference type="Pfam" id="PF01694">
    <property type="entry name" value="Rhomboid"/>
    <property type="match status" value="1"/>
</dbReference>
<comment type="subcellular location">
    <subcellularLocation>
        <location evidence="1">Membrane</location>
        <topology evidence="1">Multi-pass membrane protein</topology>
    </subcellularLocation>
</comment>
<dbReference type="GO" id="GO:0006508">
    <property type="term" value="P:proteolysis"/>
    <property type="evidence" value="ECO:0007669"/>
    <property type="project" value="UniProtKB-KW"/>
</dbReference>
<dbReference type="PANTHER" id="PTHR43066:SF26">
    <property type="entry name" value="RHOMBOID PROTEASE GLPG"/>
    <property type="match status" value="1"/>
</dbReference>
<evidence type="ECO:0000313" key="9">
    <source>
        <dbReference type="EMBL" id="PHN01407.1"/>
    </source>
</evidence>
<evidence type="ECO:0000256" key="4">
    <source>
        <dbReference type="ARBA" id="ARBA00022692"/>
    </source>
</evidence>
<dbReference type="GO" id="GO:0016020">
    <property type="term" value="C:membrane"/>
    <property type="evidence" value="ECO:0007669"/>
    <property type="project" value="UniProtKB-SubCell"/>
</dbReference>
<dbReference type="AlphaFoldDB" id="A0A2D0MYW0"/>
<evidence type="ECO:0000256" key="6">
    <source>
        <dbReference type="ARBA" id="ARBA00023136"/>
    </source>
</evidence>
<accession>A0A2D0MYW0</accession>
<keyword evidence="10" id="KW-1185">Reference proteome</keyword>
<feature type="transmembrane region" description="Helical" evidence="7">
    <location>
        <begin position="87"/>
        <end position="106"/>
    </location>
</feature>
<dbReference type="PANTHER" id="PTHR43066">
    <property type="entry name" value="RHOMBOID-RELATED PROTEIN"/>
    <property type="match status" value="1"/>
</dbReference>
<sequence>MSITLILLIMTGFISYQAFNNPEMRAKLIFYPATIKSSGEYYRFLTSGFIHGDWGHLFINMFVLYQFGRFAEDAVFPLLFGETMGKFIYLLFYLAAIVLSSIPTYFRHQDNYGYAALGASGATSALVFTYILFDPWQWFIFPPLPAILVGIGFLVYSSYMDKRGSDNIGHNAHLWGAIFGLAFTVISIMTLQPELLDYILAQLFAGPRPFGQ</sequence>
<dbReference type="Proteomes" id="UP000223913">
    <property type="component" value="Unassembled WGS sequence"/>
</dbReference>